<gene>
    <name evidence="1" type="ORF">SDC9_200920</name>
</gene>
<protein>
    <submittedName>
        <fullName evidence="1">Uncharacterized protein</fullName>
    </submittedName>
</protein>
<reference evidence="1" key="1">
    <citation type="submission" date="2019-08" db="EMBL/GenBank/DDBJ databases">
        <authorList>
            <person name="Kucharzyk K."/>
            <person name="Murdoch R.W."/>
            <person name="Higgins S."/>
            <person name="Loffler F."/>
        </authorList>
    </citation>
    <scope>NUCLEOTIDE SEQUENCE</scope>
</reference>
<dbReference type="EMBL" id="VSSQ01120183">
    <property type="protein sequence ID" value="MPN53256.1"/>
    <property type="molecule type" value="Genomic_DNA"/>
</dbReference>
<accession>A0A645IQ87</accession>
<comment type="caution">
    <text evidence="1">The sequence shown here is derived from an EMBL/GenBank/DDBJ whole genome shotgun (WGS) entry which is preliminary data.</text>
</comment>
<evidence type="ECO:0000313" key="1">
    <source>
        <dbReference type="EMBL" id="MPN53256.1"/>
    </source>
</evidence>
<sequence>MFHVAHHEVKIARRETVADQGTEVFPLQHRSILKLINHKMIDVDAGFFVNERGIAVVDNPVEQQVRIGNEHDVLFGGEFFYLHGQVRQDTQCIEMFPDDKDGIIKKEILFKQLFQCKHFPLQSVIKGLFYSINLIGRGGFSSIAKLYIVHHFHERILQLHLSGSNFLQIFHAGT</sequence>
<organism evidence="1">
    <name type="scientific">bioreactor metagenome</name>
    <dbReference type="NCBI Taxonomy" id="1076179"/>
    <lineage>
        <taxon>unclassified sequences</taxon>
        <taxon>metagenomes</taxon>
        <taxon>ecological metagenomes</taxon>
    </lineage>
</organism>
<name>A0A645IQ87_9ZZZZ</name>
<dbReference type="AlphaFoldDB" id="A0A645IQ87"/>
<proteinExistence type="predicted"/>